<dbReference type="PANTHER" id="PTHR35869:SF1">
    <property type="entry name" value="OUTER-MEMBRANE LIPOPROTEIN CARRIER PROTEIN"/>
    <property type="match status" value="1"/>
</dbReference>
<dbReference type="Proteomes" id="UP000679220">
    <property type="component" value="Unassembled WGS sequence"/>
</dbReference>
<dbReference type="InterPro" id="IPR004564">
    <property type="entry name" value="OM_lipoprot_carrier_LolA-like"/>
</dbReference>
<dbReference type="AlphaFoldDB" id="A0A941IXX1"/>
<evidence type="ECO:0000256" key="1">
    <source>
        <dbReference type="ARBA" id="ARBA00022729"/>
    </source>
</evidence>
<dbReference type="SUPFAM" id="SSF89392">
    <property type="entry name" value="Prokaryotic lipoproteins and lipoprotein localization factors"/>
    <property type="match status" value="1"/>
</dbReference>
<evidence type="ECO:0000256" key="2">
    <source>
        <dbReference type="SAM" id="SignalP"/>
    </source>
</evidence>
<evidence type="ECO:0000313" key="3">
    <source>
        <dbReference type="EMBL" id="MBR8535197.1"/>
    </source>
</evidence>
<sequence length="219" mass="24895">MKKTINMRYIFTLVLAIIGLISNAQSQEKAKAILDQLSAKTKAYTSIEATFSFSLENMQEDINEVYDGHIILKGNKYKVNLMDVDTYFDGGILYTHMIDADEVNITIPDLDDEETLNPATIFTIYEEGYTFNYVAEGTANGKACHEIDLYPVNRDKPFSRIKLLVLKDDLQLYSIRQVGKDGNNYTVIVKNMTTNKPFDDKTFVFDKAANPNVDVIDMR</sequence>
<dbReference type="InterPro" id="IPR029046">
    <property type="entry name" value="LolA/LolB/LppX"/>
</dbReference>
<proteinExistence type="predicted"/>
<reference evidence="3" key="2">
    <citation type="submission" date="2021-04" db="EMBL/GenBank/DDBJ databases">
        <authorList>
            <person name="Zhang T."/>
            <person name="Zhang Y."/>
            <person name="Lu D."/>
            <person name="Zuo D."/>
            <person name="Du Z."/>
        </authorList>
    </citation>
    <scope>NUCLEOTIDE SEQUENCE</scope>
    <source>
        <strain evidence="3">JR1</strain>
    </source>
</reference>
<keyword evidence="1 2" id="KW-0732">Signal</keyword>
<gene>
    <name evidence="3" type="ORF">KDU71_06475</name>
</gene>
<dbReference type="PANTHER" id="PTHR35869">
    <property type="entry name" value="OUTER-MEMBRANE LIPOPROTEIN CARRIER PROTEIN"/>
    <property type="match status" value="1"/>
</dbReference>
<organism evidence="3 4">
    <name type="scientific">Carboxylicivirga sediminis</name>
    <dbReference type="NCBI Taxonomy" id="2006564"/>
    <lineage>
        <taxon>Bacteria</taxon>
        <taxon>Pseudomonadati</taxon>
        <taxon>Bacteroidota</taxon>
        <taxon>Bacteroidia</taxon>
        <taxon>Marinilabiliales</taxon>
        <taxon>Marinilabiliaceae</taxon>
        <taxon>Carboxylicivirga</taxon>
    </lineage>
</organism>
<feature type="chain" id="PRO_5036691269" evidence="2">
    <location>
        <begin position="27"/>
        <end position="219"/>
    </location>
</feature>
<reference evidence="3" key="1">
    <citation type="journal article" date="2018" name="Int. J. Syst. Evol. Microbiol.">
        <title>Carboxylicivirga sediminis sp. nov., isolated from coastal sediment.</title>
        <authorList>
            <person name="Wang F.Q."/>
            <person name="Ren L.H."/>
            <person name="Zou R.J."/>
            <person name="Sun Y.Z."/>
            <person name="Liu X.J."/>
            <person name="Jiang F."/>
            <person name="Liu L.J."/>
        </authorList>
    </citation>
    <scope>NUCLEOTIDE SEQUENCE</scope>
    <source>
        <strain evidence="3">JR1</strain>
    </source>
</reference>
<dbReference type="Gene3D" id="2.50.20.10">
    <property type="entry name" value="Lipoprotein localisation LolA/LolB/LppX"/>
    <property type="match status" value="1"/>
</dbReference>
<feature type="signal peptide" evidence="2">
    <location>
        <begin position="1"/>
        <end position="26"/>
    </location>
</feature>
<accession>A0A941IXX1</accession>
<name>A0A941IXX1_9BACT</name>
<dbReference type="Pfam" id="PF16584">
    <property type="entry name" value="LolA_2"/>
    <property type="match status" value="1"/>
</dbReference>
<protein>
    <submittedName>
        <fullName evidence="3">Outer membrane lipoprotein carrier protein LolA</fullName>
    </submittedName>
</protein>
<evidence type="ECO:0000313" key="4">
    <source>
        <dbReference type="Proteomes" id="UP000679220"/>
    </source>
</evidence>
<dbReference type="CDD" id="cd16325">
    <property type="entry name" value="LolA"/>
    <property type="match status" value="1"/>
</dbReference>
<keyword evidence="4" id="KW-1185">Reference proteome</keyword>
<comment type="caution">
    <text evidence="3">The sequence shown here is derived from an EMBL/GenBank/DDBJ whole genome shotgun (WGS) entry which is preliminary data.</text>
</comment>
<dbReference type="EMBL" id="JAGTAR010000007">
    <property type="protein sequence ID" value="MBR8535197.1"/>
    <property type="molecule type" value="Genomic_DNA"/>
</dbReference>
<keyword evidence="3" id="KW-0449">Lipoprotein</keyword>